<gene>
    <name evidence="3" type="ORF">EJ04DRAFT_521293</name>
</gene>
<organism evidence="3 4">
    <name type="scientific">Polyplosphaeria fusca</name>
    <dbReference type="NCBI Taxonomy" id="682080"/>
    <lineage>
        <taxon>Eukaryota</taxon>
        <taxon>Fungi</taxon>
        <taxon>Dikarya</taxon>
        <taxon>Ascomycota</taxon>
        <taxon>Pezizomycotina</taxon>
        <taxon>Dothideomycetes</taxon>
        <taxon>Pleosporomycetidae</taxon>
        <taxon>Pleosporales</taxon>
        <taxon>Tetraplosphaeriaceae</taxon>
        <taxon>Polyplosphaeria</taxon>
    </lineage>
</organism>
<proteinExistence type="predicted"/>
<sequence length="134" mass="14077">MAPLAAPHSRPSCPPPSCQRCPAGPPLLLLLFLCSANRCVLPLPPLAAPPESARPSHPVPRAPRPVCNHQLSRPLAANDVRDSLKEAARDNDPRPLGKQSPPAPSPASAPAQRLVAATGTRRLSCPPRTTVARP</sequence>
<feature type="chain" id="PRO_5040169553" evidence="2">
    <location>
        <begin position="43"/>
        <end position="134"/>
    </location>
</feature>
<keyword evidence="4" id="KW-1185">Reference proteome</keyword>
<keyword evidence="2" id="KW-0732">Signal</keyword>
<evidence type="ECO:0000313" key="4">
    <source>
        <dbReference type="Proteomes" id="UP000799444"/>
    </source>
</evidence>
<feature type="compositionally biased region" description="Basic and acidic residues" evidence="1">
    <location>
        <begin position="79"/>
        <end position="95"/>
    </location>
</feature>
<evidence type="ECO:0000256" key="2">
    <source>
        <dbReference type="SAM" id="SignalP"/>
    </source>
</evidence>
<comment type="caution">
    <text evidence="3">The sequence shown here is derived from an EMBL/GenBank/DDBJ whole genome shotgun (WGS) entry which is preliminary data.</text>
</comment>
<dbReference type="EMBL" id="ML996117">
    <property type="protein sequence ID" value="KAF2737315.1"/>
    <property type="molecule type" value="Genomic_DNA"/>
</dbReference>
<accession>A0A9P4R399</accession>
<feature type="signal peptide" evidence="2">
    <location>
        <begin position="1"/>
        <end position="42"/>
    </location>
</feature>
<protein>
    <submittedName>
        <fullName evidence="3">Uncharacterized protein</fullName>
    </submittedName>
</protein>
<dbReference type="Proteomes" id="UP000799444">
    <property type="component" value="Unassembled WGS sequence"/>
</dbReference>
<dbReference type="AlphaFoldDB" id="A0A9P4R399"/>
<evidence type="ECO:0000313" key="3">
    <source>
        <dbReference type="EMBL" id="KAF2737315.1"/>
    </source>
</evidence>
<reference evidence="3" key="1">
    <citation type="journal article" date="2020" name="Stud. Mycol.">
        <title>101 Dothideomycetes genomes: a test case for predicting lifestyles and emergence of pathogens.</title>
        <authorList>
            <person name="Haridas S."/>
            <person name="Albert R."/>
            <person name="Binder M."/>
            <person name="Bloem J."/>
            <person name="Labutti K."/>
            <person name="Salamov A."/>
            <person name="Andreopoulos B."/>
            <person name="Baker S."/>
            <person name="Barry K."/>
            <person name="Bills G."/>
            <person name="Bluhm B."/>
            <person name="Cannon C."/>
            <person name="Castanera R."/>
            <person name="Culley D."/>
            <person name="Daum C."/>
            <person name="Ezra D."/>
            <person name="Gonzalez J."/>
            <person name="Henrissat B."/>
            <person name="Kuo A."/>
            <person name="Liang C."/>
            <person name="Lipzen A."/>
            <person name="Lutzoni F."/>
            <person name="Magnuson J."/>
            <person name="Mondo S."/>
            <person name="Nolan M."/>
            <person name="Ohm R."/>
            <person name="Pangilinan J."/>
            <person name="Park H.-J."/>
            <person name="Ramirez L."/>
            <person name="Alfaro M."/>
            <person name="Sun H."/>
            <person name="Tritt A."/>
            <person name="Yoshinaga Y."/>
            <person name="Zwiers L.-H."/>
            <person name="Turgeon B."/>
            <person name="Goodwin S."/>
            <person name="Spatafora J."/>
            <person name="Crous P."/>
            <person name="Grigoriev I."/>
        </authorList>
    </citation>
    <scope>NUCLEOTIDE SEQUENCE</scope>
    <source>
        <strain evidence="3">CBS 125425</strain>
    </source>
</reference>
<feature type="region of interest" description="Disordered" evidence="1">
    <location>
        <begin position="45"/>
        <end position="134"/>
    </location>
</feature>
<evidence type="ECO:0000256" key="1">
    <source>
        <dbReference type="SAM" id="MobiDB-lite"/>
    </source>
</evidence>
<name>A0A9P4R399_9PLEO</name>